<dbReference type="EMBL" id="SDAM02000083">
    <property type="protein sequence ID" value="KAH6831729.1"/>
    <property type="molecule type" value="Genomic_DNA"/>
</dbReference>
<dbReference type="PANTHER" id="PTHR34458">
    <property type="entry name" value="POLLEN OLE E 1 ALLERGEN AND EXTENSIN FAMILY PROTEIN-RELATED"/>
    <property type="match status" value="1"/>
</dbReference>
<organism evidence="2 3">
    <name type="scientific">Perilla frutescens var. hirtella</name>
    <name type="common">Perilla citriodora</name>
    <name type="synonym">Perilla setoyensis</name>
    <dbReference type="NCBI Taxonomy" id="608512"/>
    <lineage>
        <taxon>Eukaryota</taxon>
        <taxon>Viridiplantae</taxon>
        <taxon>Streptophyta</taxon>
        <taxon>Embryophyta</taxon>
        <taxon>Tracheophyta</taxon>
        <taxon>Spermatophyta</taxon>
        <taxon>Magnoliopsida</taxon>
        <taxon>eudicotyledons</taxon>
        <taxon>Gunneridae</taxon>
        <taxon>Pentapetalae</taxon>
        <taxon>asterids</taxon>
        <taxon>lamiids</taxon>
        <taxon>Lamiales</taxon>
        <taxon>Lamiaceae</taxon>
        <taxon>Nepetoideae</taxon>
        <taxon>Elsholtzieae</taxon>
        <taxon>Perilla</taxon>
    </lineage>
</organism>
<dbReference type="PANTHER" id="PTHR34458:SF11">
    <property type="entry name" value="MD-2-RELATED LIPID-RECOGNITION DOMAIN-CONTAINING PROTEIN"/>
    <property type="match status" value="1"/>
</dbReference>
<protein>
    <submittedName>
        <fullName evidence="2">Uncharacterized protein</fullName>
    </submittedName>
</protein>
<evidence type="ECO:0000313" key="3">
    <source>
        <dbReference type="Proteomes" id="UP001190926"/>
    </source>
</evidence>
<sequence>MAIFPSTLFLIFLLTLAFSQSSCEEVISNVSLAGIVTCINASIVSVKTYPVIPEAQVDVVCGIPFIEKVMKSTTTNLAGIYSFSFNMADMILLNVPDLCHLNVAIPANSCLFDPSGGLLKFPIIGIRSSLGMLIDFIAGAPTYLLV</sequence>
<feature type="chain" id="PRO_5042223182" evidence="1">
    <location>
        <begin position="24"/>
        <end position="146"/>
    </location>
</feature>
<reference evidence="2 3" key="1">
    <citation type="journal article" date="2021" name="Nat. Commun.">
        <title>Incipient diploidization of the medicinal plant Perilla within 10,000 years.</title>
        <authorList>
            <person name="Zhang Y."/>
            <person name="Shen Q."/>
            <person name="Leng L."/>
            <person name="Zhang D."/>
            <person name="Chen S."/>
            <person name="Shi Y."/>
            <person name="Ning Z."/>
            <person name="Chen S."/>
        </authorList>
    </citation>
    <scope>NUCLEOTIDE SEQUENCE [LARGE SCALE GENOMIC DNA]</scope>
    <source>
        <strain evidence="3">cv. PC099</strain>
    </source>
</reference>
<name>A0AAD4P9A7_PERFH</name>
<feature type="signal peptide" evidence="1">
    <location>
        <begin position="1"/>
        <end position="23"/>
    </location>
</feature>
<proteinExistence type="predicted"/>
<dbReference type="InterPro" id="IPR040404">
    <property type="entry name" value="Phylloplanin-like"/>
</dbReference>
<dbReference type="AlphaFoldDB" id="A0AAD4P9A7"/>
<accession>A0AAD4P9A7</accession>
<evidence type="ECO:0000256" key="1">
    <source>
        <dbReference type="SAM" id="SignalP"/>
    </source>
</evidence>
<comment type="caution">
    <text evidence="2">The sequence shown here is derived from an EMBL/GenBank/DDBJ whole genome shotgun (WGS) entry which is preliminary data.</text>
</comment>
<gene>
    <name evidence="2" type="ORF">C2S53_008472</name>
</gene>
<dbReference type="Proteomes" id="UP001190926">
    <property type="component" value="Unassembled WGS sequence"/>
</dbReference>
<keyword evidence="1" id="KW-0732">Signal</keyword>
<evidence type="ECO:0000313" key="2">
    <source>
        <dbReference type="EMBL" id="KAH6831729.1"/>
    </source>
</evidence>
<keyword evidence="3" id="KW-1185">Reference proteome</keyword>